<evidence type="ECO:0000256" key="2">
    <source>
        <dbReference type="ARBA" id="ARBA00022980"/>
    </source>
</evidence>
<evidence type="ECO:0000259" key="5">
    <source>
        <dbReference type="Pfam" id="PF17135"/>
    </source>
</evidence>
<comment type="caution">
    <text evidence="6">The sequence shown here is derived from an EMBL/GenBank/DDBJ whole genome shotgun (WGS) entry which is preliminary data.</text>
</comment>
<dbReference type="PROSITE" id="PS00475">
    <property type="entry name" value="RIBOSOMAL_L15"/>
    <property type="match status" value="1"/>
</dbReference>
<evidence type="ECO:0000256" key="3">
    <source>
        <dbReference type="ARBA" id="ARBA00023274"/>
    </source>
</evidence>
<proteinExistence type="inferred from homology"/>
<dbReference type="Pfam" id="PF17135">
    <property type="entry name" value="Ribosomal_L18"/>
    <property type="match status" value="1"/>
</dbReference>
<organism evidence="6 7">
    <name type="scientific">Marine Group III euryarchaeote CG-Bathy1</name>
    <dbReference type="NCBI Taxonomy" id="1889001"/>
    <lineage>
        <taxon>Archaea</taxon>
        <taxon>Methanobacteriati</taxon>
        <taxon>Thermoplasmatota</taxon>
        <taxon>Thermoplasmata</taxon>
        <taxon>Candidatus Thermoprofundales</taxon>
    </lineage>
</organism>
<reference evidence="6 7" key="1">
    <citation type="submission" date="2016-08" db="EMBL/GenBank/DDBJ databases">
        <title>New Insights into Marine Group III Euryarchaeota, from dark to light.</title>
        <authorList>
            <person name="Haro-Moreno J.M."/>
            <person name="Rodriguez-Valera F."/>
            <person name="Lopez-Garcia P."/>
            <person name="Moreira D."/>
            <person name="Martin-Cuadrado A.B."/>
        </authorList>
    </citation>
    <scope>NUCLEOTIDE SEQUENCE [LARGE SCALE GENOMIC DNA]</scope>
    <source>
        <strain evidence="6">CG-Bathy1</strain>
    </source>
</reference>
<dbReference type="SUPFAM" id="SSF52080">
    <property type="entry name" value="Ribosomal proteins L15p and L18e"/>
    <property type="match status" value="1"/>
</dbReference>
<dbReference type="NCBIfam" id="NF003079">
    <property type="entry name" value="PRK04005.1"/>
    <property type="match status" value="1"/>
</dbReference>
<protein>
    <recommendedName>
        <fullName evidence="4">Large ribosomal subunit protein eL18</fullName>
    </recommendedName>
</protein>
<keyword evidence="3 4" id="KW-0687">Ribonucleoprotein</keyword>
<dbReference type="Gene3D" id="3.100.10.10">
    <property type="match status" value="1"/>
</dbReference>
<accession>A0A1J5T2T8</accession>
<dbReference type="GO" id="GO:0022625">
    <property type="term" value="C:cytosolic large ribosomal subunit"/>
    <property type="evidence" value="ECO:0007669"/>
    <property type="project" value="TreeGrafter"/>
</dbReference>
<feature type="domain" description="Large ribosomal subunit protein uL15/eL18" evidence="5">
    <location>
        <begin position="6"/>
        <end position="120"/>
    </location>
</feature>
<keyword evidence="2 4" id="KW-0689">Ribosomal protein</keyword>
<dbReference type="InterPro" id="IPR000039">
    <property type="entry name" value="Ribosomal_eL18"/>
</dbReference>
<dbReference type="InterPro" id="IPR036227">
    <property type="entry name" value="Ribosomal_uL15/eL18_sf"/>
</dbReference>
<dbReference type="InterPro" id="IPR021131">
    <property type="entry name" value="Ribosomal_uL15/eL18"/>
</dbReference>
<dbReference type="GO" id="GO:0006412">
    <property type="term" value="P:translation"/>
    <property type="evidence" value="ECO:0007669"/>
    <property type="project" value="UniProtKB-UniRule"/>
</dbReference>
<gene>
    <name evidence="4" type="primary">rpl18e</name>
    <name evidence="6" type="ORF">BEU04_02455</name>
</gene>
<dbReference type="PANTHER" id="PTHR10934:SF2">
    <property type="entry name" value="LARGE RIBOSOMAL SUBUNIT PROTEIN EL18"/>
    <property type="match status" value="1"/>
</dbReference>
<evidence type="ECO:0000256" key="1">
    <source>
        <dbReference type="ARBA" id="ARBA00006815"/>
    </source>
</evidence>
<dbReference type="PANTHER" id="PTHR10934">
    <property type="entry name" value="60S RIBOSOMAL PROTEIN L18"/>
    <property type="match status" value="1"/>
</dbReference>
<name>A0A1J5T2T8_9ARCH</name>
<dbReference type="InterPro" id="IPR001196">
    <property type="entry name" value="Ribosomal_uL15_CS"/>
</dbReference>
<dbReference type="InterPro" id="IPR022947">
    <property type="entry name" value="Ribosomal_eL18_arc"/>
</dbReference>
<dbReference type="GO" id="GO:0003735">
    <property type="term" value="F:structural constituent of ribosome"/>
    <property type="evidence" value="ECO:0007669"/>
    <property type="project" value="InterPro"/>
</dbReference>
<sequence>MSTKHRKSNFHLSGLISELKTIGREKEGNIWRTTAKLLEKSSKNWPSINVSRLEYNVKSSEKIVIPGKLLGSGNISKKVTVGAYSFSNAAKVKIEAAGGKCVGLDEMAKKNPKGSGLRLMG</sequence>
<evidence type="ECO:0000313" key="7">
    <source>
        <dbReference type="Proteomes" id="UP000183815"/>
    </source>
</evidence>
<dbReference type="Proteomes" id="UP000183815">
    <property type="component" value="Unassembled WGS sequence"/>
</dbReference>
<comment type="similarity">
    <text evidence="1 4">Belongs to the eukaryotic ribosomal protein eL18 family.</text>
</comment>
<dbReference type="EMBL" id="MIYU01000017">
    <property type="protein sequence ID" value="OIR15201.1"/>
    <property type="molecule type" value="Genomic_DNA"/>
</dbReference>
<dbReference type="GO" id="GO:0003723">
    <property type="term" value="F:RNA binding"/>
    <property type="evidence" value="ECO:0007669"/>
    <property type="project" value="TreeGrafter"/>
</dbReference>
<evidence type="ECO:0000313" key="6">
    <source>
        <dbReference type="EMBL" id="OIR15201.1"/>
    </source>
</evidence>
<dbReference type="AlphaFoldDB" id="A0A1J5T2T8"/>
<dbReference type="HAMAP" id="MF_00329">
    <property type="entry name" value="Ribosomal_eL18"/>
    <property type="match status" value="1"/>
</dbReference>
<evidence type="ECO:0000256" key="4">
    <source>
        <dbReference type="HAMAP-Rule" id="MF_00329"/>
    </source>
</evidence>